<proteinExistence type="predicted"/>
<protein>
    <submittedName>
        <fullName evidence="1">Uncharacterized protein</fullName>
    </submittedName>
</protein>
<evidence type="ECO:0000313" key="2">
    <source>
        <dbReference type="Proteomes" id="UP000723463"/>
    </source>
</evidence>
<dbReference type="AlphaFoldDB" id="A0A9P6EVX8"/>
<evidence type="ECO:0000313" key="1">
    <source>
        <dbReference type="EMBL" id="KAF9536118.1"/>
    </source>
</evidence>
<dbReference type="EMBL" id="JAAAXW010001006">
    <property type="protein sequence ID" value="KAF9536118.1"/>
    <property type="molecule type" value="Genomic_DNA"/>
</dbReference>
<comment type="caution">
    <text evidence="1">The sequence shown here is derived from an EMBL/GenBank/DDBJ whole genome shotgun (WGS) entry which is preliminary data.</text>
</comment>
<accession>A0A9P6EVX8</accession>
<dbReference type="Proteomes" id="UP000723463">
    <property type="component" value="Unassembled WGS sequence"/>
</dbReference>
<gene>
    <name evidence="1" type="ORF">EC957_000299</name>
</gene>
<name>A0A9P6EVX8_9FUNG</name>
<sequence>MFLSYLSDHPFLANHELVWEFILMPELQNLEHEETYFMFLNEEVVKLDKAVHDVWVCSRKLIRSAQDVPQELHLLSSMLDRADQINFDNKHEFVQALKSIAAIQTTMYTSDFESLENMFK</sequence>
<reference evidence="1" key="1">
    <citation type="journal article" date="2020" name="Fungal Divers.">
        <title>Resolving the Mortierellaceae phylogeny through synthesis of multi-gene phylogenetics and phylogenomics.</title>
        <authorList>
            <person name="Vandepol N."/>
            <person name="Liber J."/>
            <person name="Desiro A."/>
            <person name="Na H."/>
            <person name="Kennedy M."/>
            <person name="Barry K."/>
            <person name="Grigoriev I.V."/>
            <person name="Miller A.N."/>
            <person name="O'Donnell K."/>
            <person name="Stajich J.E."/>
            <person name="Bonito G."/>
        </authorList>
    </citation>
    <scope>NUCLEOTIDE SEQUENCE</scope>
    <source>
        <strain evidence="1">NRRL 2591</strain>
    </source>
</reference>
<keyword evidence="2" id="KW-1185">Reference proteome</keyword>
<organism evidence="1 2">
    <name type="scientific">Mortierella hygrophila</name>
    <dbReference type="NCBI Taxonomy" id="979708"/>
    <lineage>
        <taxon>Eukaryota</taxon>
        <taxon>Fungi</taxon>
        <taxon>Fungi incertae sedis</taxon>
        <taxon>Mucoromycota</taxon>
        <taxon>Mortierellomycotina</taxon>
        <taxon>Mortierellomycetes</taxon>
        <taxon>Mortierellales</taxon>
        <taxon>Mortierellaceae</taxon>
        <taxon>Mortierella</taxon>
    </lineage>
</organism>
<feature type="non-terminal residue" evidence="1">
    <location>
        <position position="1"/>
    </location>
</feature>